<dbReference type="Gene3D" id="3.30.1130.10">
    <property type="match status" value="1"/>
</dbReference>
<dbReference type="GO" id="GO:0005737">
    <property type="term" value="C:cytoplasm"/>
    <property type="evidence" value="ECO:0007669"/>
    <property type="project" value="TreeGrafter"/>
</dbReference>
<dbReference type="GO" id="GO:0004150">
    <property type="term" value="F:dihydroneopterin aldolase activity"/>
    <property type="evidence" value="ECO:0007669"/>
    <property type="project" value="UniProtKB-UniRule"/>
</dbReference>
<evidence type="ECO:0000256" key="5">
    <source>
        <dbReference type="ARBA" id="ARBA00023239"/>
    </source>
</evidence>
<dbReference type="RefSeq" id="WP_067028530.1">
    <property type="nucleotide sequence ID" value="NZ_CP038256.1"/>
</dbReference>
<dbReference type="AlphaFoldDB" id="A0A1B9NHQ6"/>
<dbReference type="CDD" id="cd00534">
    <property type="entry name" value="DHNA_DHNTPE"/>
    <property type="match status" value="1"/>
</dbReference>
<comment type="caution">
    <text evidence="7">The sequence shown here is derived from an EMBL/GenBank/DDBJ whole genome shotgun (WGS) entry which is preliminary data.</text>
</comment>
<sequence>MNPLDHIELTGLRCFGRHGVFDFERENGQDFVVDLRLSVQTSRAAETDDIADTVHYGELAEKVVAIVGGEPVNLIETLAHRIATAVLEDERVIFVAVTVHKPQAPIPAQFADVSVTVHDGVPERLPGREGLPR</sequence>
<dbReference type="InterPro" id="IPR006156">
    <property type="entry name" value="Dihydroneopterin_aldolase"/>
</dbReference>
<dbReference type="FunFam" id="3.30.1130.10:FF:000003">
    <property type="entry name" value="7,8-dihydroneopterin aldolase"/>
    <property type="match status" value="1"/>
</dbReference>
<organism evidence="7 8">
    <name type="scientific">Microbacterium sediminis</name>
    <dbReference type="NCBI Taxonomy" id="904291"/>
    <lineage>
        <taxon>Bacteria</taxon>
        <taxon>Bacillati</taxon>
        <taxon>Actinomycetota</taxon>
        <taxon>Actinomycetes</taxon>
        <taxon>Micrococcales</taxon>
        <taxon>Microbacteriaceae</taxon>
        <taxon>Microbacterium</taxon>
    </lineage>
</organism>
<keyword evidence="8" id="KW-1185">Reference proteome</keyword>
<evidence type="ECO:0000256" key="6">
    <source>
        <dbReference type="RuleBase" id="RU362079"/>
    </source>
</evidence>
<evidence type="ECO:0000313" key="8">
    <source>
        <dbReference type="Proteomes" id="UP000093355"/>
    </source>
</evidence>
<evidence type="ECO:0000256" key="4">
    <source>
        <dbReference type="ARBA" id="ARBA00022909"/>
    </source>
</evidence>
<comment type="pathway">
    <text evidence="2 6">Cofactor biosynthesis; tetrahydrofolate biosynthesis; 2-amino-4-hydroxy-6-hydroxymethyl-7,8-dihydropteridine diphosphate from 7,8-dihydroneopterin triphosphate: step 3/4.</text>
</comment>
<comment type="catalytic activity">
    <reaction evidence="1 6">
        <text>7,8-dihydroneopterin = 6-hydroxymethyl-7,8-dihydropterin + glycolaldehyde</text>
        <dbReference type="Rhea" id="RHEA:10540"/>
        <dbReference type="ChEBI" id="CHEBI:17001"/>
        <dbReference type="ChEBI" id="CHEBI:17071"/>
        <dbReference type="ChEBI" id="CHEBI:44841"/>
        <dbReference type="EC" id="4.1.2.25"/>
    </reaction>
</comment>
<keyword evidence="4 6" id="KW-0289">Folate biosynthesis</keyword>
<dbReference type="GO" id="GO:0046656">
    <property type="term" value="P:folic acid biosynthetic process"/>
    <property type="evidence" value="ECO:0007669"/>
    <property type="project" value="UniProtKB-UniRule"/>
</dbReference>
<evidence type="ECO:0000256" key="3">
    <source>
        <dbReference type="ARBA" id="ARBA00005708"/>
    </source>
</evidence>
<dbReference type="PANTHER" id="PTHR42844">
    <property type="entry name" value="DIHYDRONEOPTERIN ALDOLASE 1-RELATED"/>
    <property type="match status" value="1"/>
</dbReference>
<dbReference type="UniPathway" id="UPA00077">
    <property type="reaction ID" value="UER00154"/>
</dbReference>
<dbReference type="SMART" id="SM00905">
    <property type="entry name" value="FolB"/>
    <property type="match status" value="1"/>
</dbReference>
<reference evidence="7 8" key="1">
    <citation type="submission" date="2016-05" db="EMBL/GenBank/DDBJ databases">
        <authorList>
            <person name="Lavstsen T."/>
            <person name="Jespersen J.S."/>
        </authorList>
    </citation>
    <scope>NUCLEOTIDE SEQUENCE [LARGE SCALE GENOMIC DNA]</scope>
    <source>
        <strain evidence="7 8">YLB-01</strain>
    </source>
</reference>
<dbReference type="InterPro" id="IPR006157">
    <property type="entry name" value="FolB_dom"/>
</dbReference>
<dbReference type="Proteomes" id="UP000093355">
    <property type="component" value="Unassembled WGS sequence"/>
</dbReference>
<dbReference type="PANTHER" id="PTHR42844:SF1">
    <property type="entry name" value="DIHYDRONEOPTERIN ALDOLASE 1-RELATED"/>
    <property type="match status" value="1"/>
</dbReference>
<dbReference type="STRING" id="904291.A7J15_12555"/>
<evidence type="ECO:0000313" key="7">
    <source>
        <dbReference type="EMBL" id="OCG76113.1"/>
    </source>
</evidence>
<evidence type="ECO:0000256" key="1">
    <source>
        <dbReference type="ARBA" id="ARBA00001353"/>
    </source>
</evidence>
<dbReference type="InterPro" id="IPR043133">
    <property type="entry name" value="GTP-CH-I_C/QueF"/>
</dbReference>
<dbReference type="EC" id="4.1.2.25" evidence="6"/>
<proteinExistence type="inferred from homology"/>
<gene>
    <name evidence="7" type="ORF">A7J15_12555</name>
</gene>
<dbReference type="SUPFAM" id="SSF55620">
    <property type="entry name" value="Tetrahydrobiopterin biosynthesis enzymes-like"/>
    <property type="match status" value="1"/>
</dbReference>
<accession>A0A1B9NHQ6</accession>
<dbReference type="NCBIfam" id="TIGR00526">
    <property type="entry name" value="folB_dom"/>
    <property type="match status" value="1"/>
</dbReference>
<dbReference type="EMBL" id="LXMD01000006">
    <property type="protein sequence ID" value="OCG76113.1"/>
    <property type="molecule type" value="Genomic_DNA"/>
</dbReference>
<comment type="similarity">
    <text evidence="3 6">Belongs to the DHNA family.</text>
</comment>
<dbReference type="GO" id="GO:0046654">
    <property type="term" value="P:tetrahydrofolate biosynthetic process"/>
    <property type="evidence" value="ECO:0007669"/>
    <property type="project" value="UniProtKB-UniRule"/>
</dbReference>
<comment type="function">
    <text evidence="6">Catalyzes the conversion of 7,8-dihydroneopterin to 6-hydroxymethyl-7,8-dihydropterin.</text>
</comment>
<keyword evidence="5 6" id="KW-0456">Lyase</keyword>
<dbReference type="OrthoDB" id="3212934at2"/>
<dbReference type="NCBIfam" id="TIGR00525">
    <property type="entry name" value="folB"/>
    <property type="match status" value="1"/>
</dbReference>
<name>A0A1B9NHQ6_9MICO</name>
<protein>
    <recommendedName>
        <fullName evidence="6">7,8-dihydroneopterin aldolase</fullName>
        <ecNumber evidence="6">4.1.2.25</ecNumber>
    </recommendedName>
</protein>
<dbReference type="Pfam" id="PF02152">
    <property type="entry name" value="FolB"/>
    <property type="match status" value="1"/>
</dbReference>
<evidence type="ECO:0000256" key="2">
    <source>
        <dbReference type="ARBA" id="ARBA00005013"/>
    </source>
</evidence>